<feature type="region of interest" description="Disordered" evidence="3">
    <location>
        <begin position="915"/>
        <end position="966"/>
    </location>
</feature>
<dbReference type="Gene3D" id="2.160.10.10">
    <property type="entry name" value="Hexapeptide repeat proteins"/>
    <property type="match status" value="2"/>
</dbReference>
<gene>
    <name evidence="6" type="ORF">ACFQH9_22745</name>
</gene>
<keyword evidence="4" id="KW-1133">Transmembrane helix</keyword>
<name>A0ABW1IFG1_9PSEU</name>
<keyword evidence="4" id="KW-0812">Transmembrane</keyword>
<dbReference type="SUPFAM" id="SSF51161">
    <property type="entry name" value="Trimeric LpxA-like enzymes"/>
    <property type="match status" value="2"/>
</dbReference>
<dbReference type="SUPFAM" id="SSF47336">
    <property type="entry name" value="ACP-like"/>
    <property type="match status" value="2"/>
</dbReference>
<dbReference type="InterPro" id="IPR020806">
    <property type="entry name" value="PKS_PP-bd"/>
</dbReference>
<feature type="domain" description="Carrier" evidence="5">
    <location>
        <begin position="123"/>
        <end position="200"/>
    </location>
</feature>
<feature type="compositionally biased region" description="Pro residues" evidence="3">
    <location>
        <begin position="1"/>
        <end position="25"/>
    </location>
</feature>
<evidence type="ECO:0000259" key="5">
    <source>
        <dbReference type="PROSITE" id="PS50075"/>
    </source>
</evidence>
<dbReference type="EMBL" id="JBHSQK010000063">
    <property type="protein sequence ID" value="MFC5951089.1"/>
    <property type="molecule type" value="Genomic_DNA"/>
</dbReference>
<dbReference type="Gene3D" id="1.10.1200.10">
    <property type="entry name" value="ACP-like"/>
    <property type="match status" value="2"/>
</dbReference>
<dbReference type="Proteomes" id="UP001596119">
    <property type="component" value="Unassembled WGS sequence"/>
</dbReference>
<dbReference type="InterPro" id="IPR009081">
    <property type="entry name" value="PP-bd_ACP"/>
</dbReference>
<evidence type="ECO:0000256" key="4">
    <source>
        <dbReference type="SAM" id="Phobius"/>
    </source>
</evidence>
<accession>A0ABW1IFG1</accession>
<feature type="region of interest" description="Disordered" evidence="3">
    <location>
        <begin position="1"/>
        <end position="37"/>
    </location>
</feature>
<comment type="caution">
    <text evidence="6">The sequence shown here is derived from an EMBL/GenBank/DDBJ whole genome shotgun (WGS) entry which is preliminary data.</text>
</comment>
<dbReference type="InterPro" id="IPR050179">
    <property type="entry name" value="Trans_hexapeptide_repeat"/>
</dbReference>
<feature type="transmembrane region" description="Helical" evidence="4">
    <location>
        <begin position="505"/>
        <end position="531"/>
    </location>
</feature>
<evidence type="ECO:0000313" key="6">
    <source>
        <dbReference type="EMBL" id="MFC5951089.1"/>
    </source>
</evidence>
<dbReference type="PROSITE" id="PS50075">
    <property type="entry name" value="CARRIER"/>
    <property type="match status" value="2"/>
</dbReference>
<feature type="region of interest" description="Disordered" evidence="3">
    <location>
        <begin position="423"/>
        <end position="444"/>
    </location>
</feature>
<dbReference type="NCBIfam" id="TIGR02353">
    <property type="entry name" value="NRPS_term_dom"/>
    <property type="match status" value="1"/>
</dbReference>
<evidence type="ECO:0000313" key="7">
    <source>
        <dbReference type="Proteomes" id="UP001596119"/>
    </source>
</evidence>
<dbReference type="InterPro" id="IPR036736">
    <property type="entry name" value="ACP-like_sf"/>
</dbReference>
<protein>
    <submittedName>
        <fullName evidence="6">Pls/PosA family non-ribosomal peptide synthetase</fullName>
    </submittedName>
</protein>
<feature type="transmembrane region" description="Helical" evidence="4">
    <location>
        <begin position="222"/>
        <end position="246"/>
    </location>
</feature>
<organism evidence="6 7">
    <name type="scientific">Pseudonocardia lutea</name>
    <dbReference type="NCBI Taxonomy" id="2172015"/>
    <lineage>
        <taxon>Bacteria</taxon>
        <taxon>Bacillati</taxon>
        <taxon>Actinomycetota</taxon>
        <taxon>Actinomycetes</taxon>
        <taxon>Pseudonocardiales</taxon>
        <taxon>Pseudonocardiaceae</taxon>
        <taxon>Pseudonocardia</taxon>
    </lineage>
</organism>
<evidence type="ECO:0000256" key="1">
    <source>
        <dbReference type="ARBA" id="ARBA00022450"/>
    </source>
</evidence>
<dbReference type="Pfam" id="PF00550">
    <property type="entry name" value="PP-binding"/>
    <property type="match status" value="2"/>
</dbReference>
<proteinExistence type="predicted"/>
<sequence>PRPPVVASPGPAPARQAPVPPPAPSAPAHTPSGGASTAGPAAALAVVLAEVLAVEHVPTDRNVFDDLGADSMVMTRFCARLRKRDDLPSISIKDVYAHPTIAGLATAFAPSMPATAPVVPAGAPGDDVVQGLARVLAEVLGVDRVPTDRNVFDDLGADSMVMTRFCARLRKREDLPSVSIRDVYANPTIAGMAAAAGVAPSSDPVPRPAAPAPVRPVRHSTFGYYLTGALQLVLFLLYATGAGYVMDRAYLWISSSTTLLQTYQRSVEAGAGAFLALALLPVVAKWLLIGRWKETEFPVWGLRYFRFWLVKTLVRANPLVFLIVGSPLYTLYLRLLGAKVGRNVVILTRHIPVCTDLVTIGAGTVVRKDAVLQSYRAHAGTIQQGRITLGRDVVVGEKSVLDIGTAMGDGAQLGHASSLQRGQSVPAGQSWHGSPAVPTDTDFRAVPPARVRPLRKLAYVTSQLVKLFAIYLPLGFGGLFLLLTAVPQLTALLDPGAVGYTTSGFYVDALVGATATYFGGLALGLVVVLTVPRLVALFVRPDRVYPLHGFRYSLHRTVTRLTNLKTYVLLLGDSSFITSYLYLLGYDLGRLEQTGSNFGSAVQQESPYLVSIGRGTVVADGLSVNNADFSSTSFRTAHVAIGGNNFLGNHIPYPIGGRTGDNCLLATKVAIPIDGPVREGVGLLGSPAFEIPRTVQRDKVLEVDERERRRRLRRKNRHNLLTLMFALAVRWGHVVGLLLLGMLAVDHYADHGAVAFGAEIVASVLFTILWFVLWERLVIGFRRLRPKSCSIYDIQFWRHERFWKLVVPPIERQLAGTPWKNLVSRMLGVRLGRRVFDDGVALTERTLTTIGDDCVLNAGSIIQCHSQEDGAFKSDHTALGAGVTLGVGALVHYGVTIGDAAEIAPDSFVMKGEEIPAGSRWGGNPAHELPETPVAPALPSPAAPTSPTSPTSPGASDWTAALLTAR</sequence>
<feature type="domain" description="Carrier" evidence="5">
    <location>
        <begin position="35"/>
        <end position="112"/>
    </location>
</feature>
<dbReference type="InterPro" id="IPR011004">
    <property type="entry name" value="Trimer_LpxA-like_sf"/>
</dbReference>
<feature type="transmembrane region" description="Helical" evidence="4">
    <location>
        <begin position="720"/>
        <end position="745"/>
    </location>
</feature>
<keyword evidence="7" id="KW-1185">Reference proteome</keyword>
<feature type="transmembrane region" description="Helical" evidence="4">
    <location>
        <begin position="267"/>
        <end position="288"/>
    </location>
</feature>
<feature type="transmembrane region" description="Helical" evidence="4">
    <location>
        <begin position="751"/>
        <end position="773"/>
    </location>
</feature>
<dbReference type="PANTHER" id="PTHR43300:SF11">
    <property type="entry name" value="ACETYLTRANSFERASE RV3034C-RELATED"/>
    <property type="match status" value="1"/>
</dbReference>
<dbReference type="InterPro" id="IPR012728">
    <property type="entry name" value="Pls/PosA_C"/>
</dbReference>
<feature type="transmembrane region" description="Helical" evidence="4">
    <location>
        <begin position="308"/>
        <end position="332"/>
    </location>
</feature>
<dbReference type="PANTHER" id="PTHR43300">
    <property type="entry name" value="ACETYLTRANSFERASE"/>
    <property type="match status" value="1"/>
</dbReference>
<keyword evidence="1" id="KW-0596">Phosphopantetheine</keyword>
<keyword evidence="2" id="KW-0597">Phosphoprotein</keyword>
<feature type="transmembrane region" description="Helical" evidence="4">
    <location>
        <begin position="464"/>
        <end position="485"/>
    </location>
</feature>
<keyword evidence="4" id="KW-0472">Membrane</keyword>
<reference evidence="7" key="1">
    <citation type="journal article" date="2019" name="Int. J. Syst. Evol. Microbiol.">
        <title>The Global Catalogue of Microorganisms (GCM) 10K type strain sequencing project: providing services to taxonomists for standard genome sequencing and annotation.</title>
        <authorList>
            <consortium name="The Broad Institute Genomics Platform"/>
            <consortium name="The Broad Institute Genome Sequencing Center for Infectious Disease"/>
            <person name="Wu L."/>
            <person name="Ma J."/>
        </authorList>
    </citation>
    <scope>NUCLEOTIDE SEQUENCE [LARGE SCALE GENOMIC DNA]</scope>
    <source>
        <strain evidence="7">CGMCC 4.7397</strain>
    </source>
</reference>
<evidence type="ECO:0000256" key="2">
    <source>
        <dbReference type="ARBA" id="ARBA00022553"/>
    </source>
</evidence>
<feature type="compositionally biased region" description="Low complexity" evidence="3">
    <location>
        <begin position="945"/>
        <end position="956"/>
    </location>
</feature>
<feature type="non-terminal residue" evidence="6">
    <location>
        <position position="1"/>
    </location>
</feature>
<evidence type="ECO:0000256" key="3">
    <source>
        <dbReference type="SAM" id="MobiDB-lite"/>
    </source>
</evidence>
<dbReference type="RefSeq" id="WP_379568702.1">
    <property type="nucleotide sequence ID" value="NZ_JBHSQK010000063.1"/>
</dbReference>
<feature type="compositionally biased region" description="Low complexity" evidence="3">
    <location>
        <begin position="26"/>
        <end position="37"/>
    </location>
</feature>
<dbReference type="SMART" id="SM00823">
    <property type="entry name" value="PKS_PP"/>
    <property type="match status" value="2"/>
</dbReference>